<proteinExistence type="predicted"/>
<dbReference type="Proteomes" id="UP000594015">
    <property type="component" value="Chromosome"/>
</dbReference>
<keyword evidence="2" id="KW-0472">Membrane</keyword>
<dbReference type="AlphaFoldDB" id="A0AAE7TKI6"/>
<keyword evidence="2" id="KW-1133">Transmembrane helix</keyword>
<gene>
    <name evidence="3" type="ORF">WN72_37590</name>
</gene>
<evidence type="ECO:0000256" key="1">
    <source>
        <dbReference type="SAM" id="MobiDB-lite"/>
    </source>
</evidence>
<evidence type="ECO:0000256" key="2">
    <source>
        <dbReference type="SAM" id="Phobius"/>
    </source>
</evidence>
<keyword evidence="2" id="KW-0812">Transmembrane</keyword>
<sequence>MLTSGTTRPSERALRKSAARRDARARSVPLFTADEAWSRTVADRRVAGETDDQEAMLEPGFWMTALVAFLPTVAGCLYLFLTQG</sequence>
<accession>A0AAE7TKI6</accession>
<feature type="region of interest" description="Disordered" evidence="1">
    <location>
        <begin position="1"/>
        <end position="25"/>
    </location>
</feature>
<dbReference type="KEGG" id="barh:WN72_37590"/>
<name>A0AAE7TKI6_9BRAD</name>
<dbReference type="EMBL" id="CP030050">
    <property type="protein sequence ID" value="QOZ71364.1"/>
    <property type="molecule type" value="Genomic_DNA"/>
</dbReference>
<organism evidence="3 4">
    <name type="scientific">Bradyrhizobium arachidis</name>
    <dbReference type="NCBI Taxonomy" id="858423"/>
    <lineage>
        <taxon>Bacteria</taxon>
        <taxon>Pseudomonadati</taxon>
        <taxon>Pseudomonadota</taxon>
        <taxon>Alphaproteobacteria</taxon>
        <taxon>Hyphomicrobiales</taxon>
        <taxon>Nitrobacteraceae</taxon>
        <taxon>Bradyrhizobium</taxon>
    </lineage>
</organism>
<reference evidence="3 4" key="1">
    <citation type="submission" date="2018-06" db="EMBL/GenBank/DDBJ databases">
        <title>Comparative genomics of Bradyrhizobium nodulating Arachidis hypogaea.</title>
        <authorList>
            <person name="Li Y."/>
        </authorList>
    </citation>
    <scope>NUCLEOTIDE SEQUENCE [LARGE SCALE GENOMIC DNA]</scope>
    <source>
        <strain evidence="3 4">CCBAU 051107</strain>
    </source>
</reference>
<evidence type="ECO:0000313" key="3">
    <source>
        <dbReference type="EMBL" id="QOZ71364.1"/>
    </source>
</evidence>
<evidence type="ECO:0000313" key="4">
    <source>
        <dbReference type="Proteomes" id="UP000594015"/>
    </source>
</evidence>
<dbReference type="RefSeq" id="WP_092212637.1">
    <property type="nucleotide sequence ID" value="NZ_CP030050.1"/>
</dbReference>
<feature type="compositionally biased region" description="Basic and acidic residues" evidence="1">
    <location>
        <begin position="9"/>
        <end position="25"/>
    </location>
</feature>
<protein>
    <submittedName>
        <fullName evidence="3">Uncharacterized protein</fullName>
    </submittedName>
</protein>
<feature type="transmembrane region" description="Helical" evidence="2">
    <location>
        <begin position="61"/>
        <end position="81"/>
    </location>
</feature>